<protein>
    <submittedName>
        <fullName evidence="1">Uncharacterized protein</fullName>
    </submittedName>
</protein>
<dbReference type="RefSeq" id="WP_171151276.1">
    <property type="nucleotide sequence ID" value="NZ_CP053189.1"/>
</dbReference>
<reference evidence="1 2" key="1">
    <citation type="submission" date="2020-05" db="EMBL/GenBank/DDBJ databases">
        <authorList>
            <person name="Li K."/>
        </authorList>
    </citation>
    <scope>NUCLEOTIDE SEQUENCE [LARGE SCALE GENOMIC DNA]</scope>
    <source>
        <strain evidence="2">jing01</strain>
    </source>
</reference>
<dbReference type="AlphaFoldDB" id="A0A6M4PD90"/>
<organism evidence="1 2">
    <name type="scientific">Streptomyces argyrophylli</name>
    <dbReference type="NCBI Taxonomy" id="2726118"/>
    <lineage>
        <taxon>Bacteria</taxon>
        <taxon>Bacillati</taxon>
        <taxon>Actinomycetota</taxon>
        <taxon>Actinomycetes</taxon>
        <taxon>Kitasatosporales</taxon>
        <taxon>Streptomycetaceae</taxon>
        <taxon>Streptomyces</taxon>
    </lineage>
</organism>
<keyword evidence="2" id="KW-1185">Reference proteome</keyword>
<evidence type="ECO:0000313" key="1">
    <source>
        <dbReference type="EMBL" id="QJS09108.1"/>
    </source>
</evidence>
<name>A0A6M4PD90_9ACTN</name>
<accession>A0A6M4PD90</accession>
<dbReference type="EMBL" id="CP053189">
    <property type="protein sequence ID" value="QJS09108.1"/>
    <property type="molecule type" value="Genomic_DNA"/>
</dbReference>
<proteinExistence type="predicted"/>
<sequence length="63" mass="6861">MARIVTTTIYCDGCKKKGLGEVPATVELKIADDEYDLCDEHGSRFRAMLREALGDAQNVALSA</sequence>
<gene>
    <name evidence="1" type="ORF">HKX69_05910</name>
</gene>
<evidence type="ECO:0000313" key="2">
    <source>
        <dbReference type="Proteomes" id="UP000502641"/>
    </source>
</evidence>
<dbReference type="KEGG" id="sarg:HKX69_05910"/>
<dbReference type="Proteomes" id="UP000502641">
    <property type="component" value="Chromosome"/>
</dbReference>